<sequence length="192" mass="23048">MKEFDLDKLKEAIDPKDPKKALKYLGETITREQMYSYIVNKIIDQKDNECVYMPMPTIYNLFMSFIQDMCDEPYKLLSDIIQEKPNLEIKKLKELETKEVETVGPVAKYLLNKFNLEDYDDFRKKYIDTDFEYRWYPLFVKYILEKNNGTAKKFELLSPFYAPKNSTSDYDLFAPEDFEVIDDYQFADERDK</sequence>
<dbReference type="EMBL" id="BK016182">
    <property type="protein sequence ID" value="DAG00566.1"/>
    <property type="molecule type" value="Genomic_DNA"/>
</dbReference>
<accession>A0A8S5V1F9</accession>
<name>A0A8S5V1F9_9CAUD</name>
<reference evidence="1" key="1">
    <citation type="journal article" date="2021" name="Proc. Natl. Acad. Sci. U.S.A.">
        <title>A Catalog of Tens of Thousands of Viruses from Human Metagenomes Reveals Hidden Associations with Chronic Diseases.</title>
        <authorList>
            <person name="Tisza M.J."/>
            <person name="Buck C.B."/>
        </authorList>
    </citation>
    <scope>NUCLEOTIDE SEQUENCE</scope>
    <source>
        <strain evidence="1">CtJ2i1</strain>
    </source>
</reference>
<proteinExistence type="predicted"/>
<protein>
    <submittedName>
        <fullName evidence="1">Uncharacterized protein</fullName>
    </submittedName>
</protein>
<organism evidence="1">
    <name type="scientific">Myoviridae sp. ctJ2i1</name>
    <dbReference type="NCBI Taxonomy" id="2825079"/>
    <lineage>
        <taxon>Viruses</taxon>
        <taxon>Duplodnaviria</taxon>
        <taxon>Heunggongvirae</taxon>
        <taxon>Uroviricota</taxon>
        <taxon>Caudoviricetes</taxon>
    </lineage>
</organism>
<evidence type="ECO:0000313" key="1">
    <source>
        <dbReference type="EMBL" id="DAG00566.1"/>
    </source>
</evidence>